<accession>A0ABX0TR83</accession>
<feature type="domain" description="Baseplate hub protein gp44/GpP-like second" evidence="3">
    <location>
        <begin position="92"/>
        <end position="177"/>
    </location>
</feature>
<dbReference type="Pfam" id="PF21683">
    <property type="entry name" value="GpP-like_1st"/>
    <property type="match status" value="1"/>
</dbReference>
<comment type="caution">
    <text evidence="4">The sequence shown here is derived from an EMBL/GenBank/DDBJ whole genome shotgun (WGS) entry which is preliminary data.</text>
</comment>
<gene>
    <name evidence="4" type="ORF">FHS31_000840</name>
</gene>
<dbReference type="Gene3D" id="3.30.1920.10">
    <property type="entry name" value="Baseplate protein-like domains - 2 layer sandwich fold"/>
    <property type="match status" value="1"/>
</dbReference>
<dbReference type="InterPro" id="IPR053982">
    <property type="entry name" value="Gp44/GpP-like_C"/>
</dbReference>
<evidence type="ECO:0000313" key="5">
    <source>
        <dbReference type="Proteomes" id="UP000727456"/>
    </source>
</evidence>
<dbReference type="Proteomes" id="UP000727456">
    <property type="component" value="Unassembled WGS sequence"/>
</dbReference>
<dbReference type="PIRSF" id="PIRSF004440">
    <property type="entry name" value="GpP"/>
    <property type="match status" value="1"/>
</dbReference>
<proteinExistence type="predicted"/>
<organism evidence="4 5">
    <name type="scientific">Sphingomonas vulcanisoli</name>
    <dbReference type="NCBI Taxonomy" id="1658060"/>
    <lineage>
        <taxon>Bacteria</taxon>
        <taxon>Pseudomonadati</taxon>
        <taxon>Pseudomonadota</taxon>
        <taxon>Alphaproteobacteria</taxon>
        <taxon>Sphingomonadales</taxon>
        <taxon>Sphingomonadaceae</taxon>
        <taxon>Sphingomonas</taxon>
    </lineage>
</organism>
<dbReference type="InterPro" id="IPR049354">
    <property type="entry name" value="GpP-like_N"/>
</dbReference>
<dbReference type="Pfam" id="PF21929">
    <property type="entry name" value="GpP_4th"/>
    <property type="match status" value="1"/>
</dbReference>
<dbReference type="Gene3D" id="3.55.50.10">
    <property type="entry name" value="Baseplate protein-like domains"/>
    <property type="match status" value="1"/>
</dbReference>
<dbReference type="SUPFAM" id="SSF69279">
    <property type="entry name" value="Phage tail proteins"/>
    <property type="match status" value="2"/>
</dbReference>
<dbReference type="InterPro" id="IPR026276">
    <property type="entry name" value="Baseplate_GpP"/>
</dbReference>
<keyword evidence="5" id="KW-1185">Reference proteome</keyword>
<sequence length="356" mass="37514">MTDDLTLTANGRTLSGWEDISVRLLAEGFPPSFDINLSSRDPATGASEIVRPGDACQVALGGDTVITGYIDRVAVSVGPEAHVIRVQGRGKTQDLVDCAAEWPGGQISGANALEIATKLASAYGVNVVMAAGADPGPQVPQFLLTYGETGADIIQRVCRAAGLLAYEDGKGRLVLGRVGASTAASGIVYGGNAEAATVQLSMDQRYSEYVCALLSQDLLLDIGGAGFFFDTETDSGVPRHRRMYLVMEQVATDPQAFTISKARWERSRRQGRGTTVSATVDSWRDKAGALWMPNTLAPVALPGLPDGSSPLCISEVSFRRGEDGTHADLLLLPPTAFTPEPLVLQPVNLSDIAPSP</sequence>
<name>A0ABX0TR83_9SPHN</name>
<evidence type="ECO:0000259" key="2">
    <source>
        <dbReference type="Pfam" id="PF21929"/>
    </source>
</evidence>
<evidence type="ECO:0000313" key="4">
    <source>
        <dbReference type="EMBL" id="NIJ07244.1"/>
    </source>
</evidence>
<dbReference type="Pfam" id="PF22255">
    <property type="entry name" value="Gp44-like_2nd"/>
    <property type="match status" value="1"/>
</dbReference>
<evidence type="ECO:0000259" key="1">
    <source>
        <dbReference type="Pfam" id="PF21683"/>
    </source>
</evidence>
<reference evidence="4 5" key="1">
    <citation type="submission" date="2020-03" db="EMBL/GenBank/DDBJ databases">
        <title>Genomic Encyclopedia of Type Strains, Phase III (KMG-III): the genomes of soil and plant-associated and newly described type strains.</title>
        <authorList>
            <person name="Whitman W."/>
        </authorList>
    </citation>
    <scope>NUCLEOTIDE SEQUENCE [LARGE SCALE GENOMIC DNA]</scope>
    <source>
        <strain evidence="4 5">CECT 8804</strain>
    </source>
</reference>
<evidence type="ECO:0000259" key="3">
    <source>
        <dbReference type="Pfam" id="PF22255"/>
    </source>
</evidence>
<feature type="domain" description="Baseplate hub protein gp44-like N-terminal" evidence="1">
    <location>
        <begin position="5"/>
        <end position="89"/>
    </location>
</feature>
<feature type="domain" description="Baseplate hub protein gp44/GpP-like C-terminal" evidence="2">
    <location>
        <begin position="260"/>
        <end position="340"/>
    </location>
</feature>
<dbReference type="EMBL" id="JAAOZC010000002">
    <property type="protein sequence ID" value="NIJ07244.1"/>
    <property type="molecule type" value="Genomic_DNA"/>
</dbReference>
<dbReference type="Gene3D" id="2.30.300.10">
    <property type="entry name" value="Baseplate protein-like domain - beta roll fold"/>
    <property type="match status" value="1"/>
</dbReference>
<protein>
    <submittedName>
        <fullName evidence="4">Prophage tail gpP-like protein</fullName>
    </submittedName>
</protein>
<dbReference type="InterPro" id="IPR023399">
    <property type="entry name" value="Baseplate-like_2-layer_sand"/>
</dbReference>
<dbReference type="InterPro" id="IPR053981">
    <property type="entry name" value="Gp44/GpP-like_2nd"/>
</dbReference>
<dbReference type="RefSeq" id="WP_167072125.1">
    <property type="nucleotide sequence ID" value="NZ_JAAOZC010000002.1"/>
</dbReference>